<dbReference type="OrthoDB" id="4142517at2759"/>
<keyword evidence="2" id="KW-1185">Reference proteome</keyword>
<sequence length="202" mass="22483">MRRRQSLVPDLFHVKRTIVTKAPPSIHTEICGTYTDIDSAEAAGLHRLEDEGYTRSSLSEYAENHLTGAPSSTWQYGDNVLVHARHGDEIHDVEIETTPNSLGVRSKSSDGRVWDNLFYLLRTVQSKSGSVNTEIRGIHLSKQAAVAAARHELLSGEHGRDWYLEYDEAPVSARDDDTSSQFVVSAMGQDGVRYVMSVTHET</sequence>
<gene>
    <name evidence="1" type="ORF">A1O3_09682</name>
</gene>
<accession>W9XKH0</accession>
<dbReference type="EMBL" id="AMGY01000010">
    <property type="protein sequence ID" value="EXJ77456.1"/>
    <property type="molecule type" value="Genomic_DNA"/>
</dbReference>
<comment type="caution">
    <text evidence="1">The sequence shown here is derived from an EMBL/GenBank/DDBJ whole genome shotgun (WGS) entry which is preliminary data.</text>
</comment>
<organism evidence="1 2">
    <name type="scientific">Capronia epimyces CBS 606.96</name>
    <dbReference type="NCBI Taxonomy" id="1182542"/>
    <lineage>
        <taxon>Eukaryota</taxon>
        <taxon>Fungi</taxon>
        <taxon>Dikarya</taxon>
        <taxon>Ascomycota</taxon>
        <taxon>Pezizomycotina</taxon>
        <taxon>Eurotiomycetes</taxon>
        <taxon>Chaetothyriomycetidae</taxon>
        <taxon>Chaetothyriales</taxon>
        <taxon>Herpotrichiellaceae</taxon>
        <taxon>Capronia</taxon>
    </lineage>
</organism>
<protein>
    <submittedName>
        <fullName evidence="1">Uncharacterized protein</fullName>
    </submittedName>
</protein>
<proteinExistence type="predicted"/>
<dbReference type="HOGENOM" id="CLU_1337537_0_0_1"/>
<name>W9XKH0_9EURO</name>
<dbReference type="AlphaFoldDB" id="W9XKH0"/>
<evidence type="ECO:0000313" key="2">
    <source>
        <dbReference type="Proteomes" id="UP000019478"/>
    </source>
</evidence>
<reference evidence="1 2" key="1">
    <citation type="submission" date="2013-03" db="EMBL/GenBank/DDBJ databases">
        <title>The Genome Sequence of Capronia epimyces CBS 606.96.</title>
        <authorList>
            <consortium name="The Broad Institute Genomics Platform"/>
            <person name="Cuomo C."/>
            <person name="de Hoog S."/>
            <person name="Gorbushina A."/>
            <person name="Walker B."/>
            <person name="Young S.K."/>
            <person name="Zeng Q."/>
            <person name="Gargeya S."/>
            <person name="Fitzgerald M."/>
            <person name="Haas B."/>
            <person name="Abouelleil A."/>
            <person name="Allen A.W."/>
            <person name="Alvarado L."/>
            <person name="Arachchi H.M."/>
            <person name="Berlin A.M."/>
            <person name="Chapman S.B."/>
            <person name="Gainer-Dewar J."/>
            <person name="Goldberg J."/>
            <person name="Griggs A."/>
            <person name="Gujja S."/>
            <person name="Hansen M."/>
            <person name="Howarth C."/>
            <person name="Imamovic A."/>
            <person name="Ireland A."/>
            <person name="Larimer J."/>
            <person name="McCowan C."/>
            <person name="Murphy C."/>
            <person name="Pearson M."/>
            <person name="Poon T.W."/>
            <person name="Priest M."/>
            <person name="Roberts A."/>
            <person name="Saif S."/>
            <person name="Shea T."/>
            <person name="Sisk P."/>
            <person name="Sykes S."/>
            <person name="Wortman J."/>
            <person name="Nusbaum C."/>
            <person name="Birren B."/>
        </authorList>
    </citation>
    <scope>NUCLEOTIDE SEQUENCE [LARGE SCALE GENOMIC DNA]</scope>
    <source>
        <strain evidence="1 2">CBS 606.96</strain>
    </source>
</reference>
<dbReference type="GeneID" id="19173766"/>
<evidence type="ECO:0000313" key="1">
    <source>
        <dbReference type="EMBL" id="EXJ77456.1"/>
    </source>
</evidence>
<dbReference type="RefSeq" id="XP_007737966.1">
    <property type="nucleotide sequence ID" value="XM_007739776.1"/>
</dbReference>
<dbReference type="Proteomes" id="UP000019478">
    <property type="component" value="Unassembled WGS sequence"/>
</dbReference>